<name>A3LZE0_PICST</name>
<organism evidence="2 3">
    <name type="scientific">Scheffersomyces stipitis (strain ATCC 58785 / CBS 6054 / NBRC 10063 / NRRL Y-11545)</name>
    <name type="common">Yeast</name>
    <name type="synonym">Pichia stipitis</name>
    <dbReference type="NCBI Taxonomy" id="322104"/>
    <lineage>
        <taxon>Eukaryota</taxon>
        <taxon>Fungi</taxon>
        <taxon>Dikarya</taxon>
        <taxon>Ascomycota</taxon>
        <taxon>Saccharomycotina</taxon>
        <taxon>Pichiomycetes</taxon>
        <taxon>Debaryomycetaceae</taxon>
        <taxon>Scheffersomyces</taxon>
    </lineage>
</organism>
<evidence type="ECO:0000313" key="3">
    <source>
        <dbReference type="Proteomes" id="UP000002258"/>
    </source>
</evidence>
<sequence length="458" mass="50434">MSNTTSIAMPHDPQPPTAATPSTISTSSAIAPPHTGPSVLHSRSIKHQWSGAASLLNPLPADDVRSGSETVETAVSVVQADAHSAGSIEAVAAARSLEAQEVAQAVESVDAETVDINGESYGPDEQDSSSSSPSNSTNFLLGAKNAHRTKLTTHDIRLILYFIVQIKPFKYVGDRSLSQTKKWELIQQKFASHKHSDHEKDRKNDDSPVVVPTVRTLQRQLATAIRKASIRRHERKQAGIIDSSPSRSQDDEYYLFKHISADSSLTELEAALLDLNDLSDKLKTGKLANTSHLFQGSMDTEVQRGVTNLTSMTSSLRALIDSTNSANGAIDTRLTSTLRELSDIKDDIGALYANDRYSYSSISQSMQAFDDFLAKSADFQSQVINENHSLFLELDKLIKNHYDKLEAINKNYADYRDEVSEKIVSLLADKIQHSTEVKKDVQDRILSKLTSLRDTVRR</sequence>
<protein>
    <submittedName>
        <fullName evidence="2">Uncharacterized protein</fullName>
    </submittedName>
</protein>
<evidence type="ECO:0000256" key="1">
    <source>
        <dbReference type="SAM" id="MobiDB-lite"/>
    </source>
</evidence>
<dbReference type="InParanoid" id="A3LZE0"/>
<feature type="region of interest" description="Disordered" evidence="1">
    <location>
        <begin position="110"/>
        <end position="137"/>
    </location>
</feature>
<dbReference type="KEGG" id="pic:PICST_33508"/>
<reference evidence="2 3" key="1">
    <citation type="journal article" date="2007" name="Nat. Biotechnol.">
        <title>Genome sequence of the lignocellulose-bioconverting and xylose-fermenting yeast Pichia stipitis.</title>
        <authorList>
            <person name="Jeffries T.W."/>
            <person name="Grigoriev I.V."/>
            <person name="Grimwood J."/>
            <person name="Laplaza J.M."/>
            <person name="Aerts A."/>
            <person name="Salamov A."/>
            <person name="Schmutz J."/>
            <person name="Lindquist E."/>
            <person name="Dehal P."/>
            <person name="Shapiro H."/>
            <person name="Jin Y.S."/>
            <person name="Passoth V."/>
            <person name="Richardson P.M."/>
        </authorList>
    </citation>
    <scope>NUCLEOTIDE SEQUENCE [LARGE SCALE GENOMIC DNA]</scope>
    <source>
        <strain evidence="3">ATCC 58785 / CBS 6054 / NBRC 10063 / NRRL Y-11545</strain>
    </source>
</reference>
<dbReference type="HOGENOM" id="CLU_597313_0_0_1"/>
<dbReference type="GeneID" id="4840803"/>
<evidence type="ECO:0000313" key="2">
    <source>
        <dbReference type="EMBL" id="ABN68322.2"/>
    </source>
</evidence>
<dbReference type="eggNOG" id="ENOG502RS0T">
    <property type="taxonomic scope" value="Eukaryota"/>
</dbReference>
<dbReference type="RefSeq" id="XP_001386351.2">
    <property type="nucleotide sequence ID" value="XM_001386314.1"/>
</dbReference>
<dbReference type="Proteomes" id="UP000002258">
    <property type="component" value="Chromosome 7"/>
</dbReference>
<feature type="region of interest" description="Disordered" evidence="1">
    <location>
        <begin position="1"/>
        <end position="41"/>
    </location>
</feature>
<accession>A3LZE0</accession>
<dbReference type="AlphaFoldDB" id="A3LZE0"/>
<feature type="compositionally biased region" description="Low complexity" evidence="1">
    <location>
        <begin position="19"/>
        <end position="33"/>
    </location>
</feature>
<keyword evidence="3" id="KW-1185">Reference proteome</keyword>
<proteinExistence type="predicted"/>
<dbReference type="OrthoDB" id="4094906at2759"/>
<dbReference type="EMBL" id="CP000501">
    <property type="protein sequence ID" value="ABN68322.2"/>
    <property type="molecule type" value="Genomic_DNA"/>
</dbReference>
<gene>
    <name evidence="2" type="ORF">PICST_33508</name>
</gene>